<reference evidence="1" key="1">
    <citation type="journal article" date="2020" name="Nature">
        <title>Giant virus diversity and host interactions through global metagenomics.</title>
        <authorList>
            <person name="Schulz F."/>
            <person name="Roux S."/>
            <person name="Paez-Espino D."/>
            <person name="Jungbluth S."/>
            <person name="Walsh D.A."/>
            <person name="Denef V.J."/>
            <person name="McMahon K.D."/>
            <person name="Konstantinidis K.T."/>
            <person name="Eloe-Fadrosh E.A."/>
            <person name="Kyrpides N.C."/>
            <person name="Woyke T."/>
        </authorList>
    </citation>
    <scope>NUCLEOTIDE SEQUENCE</scope>
    <source>
        <strain evidence="1">GVMAG-M-3300020192-26</strain>
    </source>
</reference>
<protein>
    <submittedName>
        <fullName evidence="1">Uncharacterized protein</fullName>
    </submittedName>
</protein>
<dbReference type="EMBL" id="MN739356">
    <property type="protein sequence ID" value="QHT00524.1"/>
    <property type="molecule type" value="Genomic_DNA"/>
</dbReference>
<sequence length="53" mass="6124">MLIVTSFRDLRVVFDKLLKIECNIVAKRNEFARDSHVTFNGSLKIECNIVAKK</sequence>
<evidence type="ECO:0000313" key="1">
    <source>
        <dbReference type="EMBL" id="QHT00524.1"/>
    </source>
</evidence>
<dbReference type="AlphaFoldDB" id="A0A6C0CAI4"/>
<organism evidence="1">
    <name type="scientific">viral metagenome</name>
    <dbReference type="NCBI Taxonomy" id="1070528"/>
    <lineage>
        <taxon>unclassified sequences</taxon>
        <taxon>metagenomes</taxon>
        <taxon>organismal metagenomes</taxon>
    </lineage>
</organism>
<proteinExistence type="predicted"/>
<accession>A0A6C0CAI4</accession>
<name>A0A6C0CAI4_9ZZZZ</name>